<keyword evidence="3" id="KW-1185">Reference proteome</keyword>
<reference evidence="2 3" key="1">
    <citation type="submission" date="2017-12" db="EMBL/GenBank/DDBJ databases">
        <title>The draft genome sequence of Brumimicrobium saltpan LHR20.</title>
        <authorList>
            <person name="Do Z.-J."/>
            <person name="Luo H.-R."/>
        </authorList>
    </citation>
    <scope>NUCLEOTIDE SEQUENCE [LARGE SCALE GENOMIC DNA]</scope>
    <source>
        <strain evidence="2 3">LHR20</strain>
    </source>
</reference>
<protein>
    <recommendedName>
        <fullName evidence="4">S9 family peptidase</fullName>
    </recommendedName>
</protein>
<evidence type="ECO:0000256" key="1">
    <source>
        <dbReference type="SAM" id="MobiDB-lite"/>
    </source>
</evidence>
<comment type="caution">
    <text evidence="2">The sequence shown here is derived from an EMBL/GenBank/DDBJ whole genome shotgun (WGS) entry which is preliminary data.</text>
</comment>
<gene>
    <name evidence="2" type="ORF">CW751_03030</name>
</gene>
<evidence type="ECO:0008006" key="4">
    <source>
        <dbReference type="Google" id="ProtNLM"/>
    </source>
</evidence>
<organism evidence="2 3">
    <name type="scientific">Brumimicrobium salinarum</name>
    <dbReference type="NCBI Taxonomy" id="2058658"/>
    <lineage>
        <taxon>Bacteria</taxon>
        <taxon>Pseudomonadati</taxon>
        <taxon>Bacteroidota</taxon>
        <taxon>Flavobacteriia</taxon>
        <taxon>Flavobacteriales</taxon>
        <taxon>Crocinitomicaceae</taxon>
        <taxon>Brumimicrobium</taxon>
    </lineage>
</organism>
<dbReference type="EMBL" id="PJNI01000001">
    <property type="protein sequence ID" value="PKR82322.1"/>
    <property type="molecule type" value="Genomic_DNA"/>
</dbReference>
<dbReference type="RefSeq" id="WP_101333506.1">
    <property type="nucleotide sequence ID" value="NZ_PJNI01000001.1"/>
</dbReference>
<feature type="region of interest" description="Disordered" evidence="1">
    <location>
        <begin position="155"/>
        <end position="174"/>
    </location>
</feature>
<evidence type="ECO:0000313" key="2">
    <source>
        <dbReference type="EMBL" id="PKR82322.1"/>
    </source>
</evidence>
<accession>A0A2I0R6W6</accession>
<dbReference type="Proteomes" id="UP000236654">
    <property type="component" value="Unassembled WGS sequence"/>
</dbReference>
<dbReference type="AlphaFoldDB" id="A0A2I0R6W6"/>
<evidence type="ECO:0000313" key="3">
    <source>
        <dbReference type="Proteomes" id="UP000236654"/>
    </source>
</evidence>
<proteinExistence type="predicted"/>
<name>A0A2I0R6W6_9FLAO</name>
<sequence length="195" mass="22984">MLKILILILSSLILTFKSQLFAQKEIINHTVYNDWKSLKNVKISPQGNFTTYLTQPHRGDGVLMLFNNESHKKHLFERGKDAYFSQKEDVFVFTITPGFDTLRSLELNKVEKKKWVKDTLGIFWTAKDSLIKEPHLLNFKIAKNGNHLLYLVDRPDEKPTQKNGDFSRKKRKKTRLKAKETPWWYKISFQVTQLN</sequence>